<accession>A0ABS1GG55</accession>
<feature type="binding site" evidence="5">
    <location>
        <begin position="10"/>
        <end position="12"/>
    </location>
    <ligand>
        <name>FMN</name>
        <dbReference type="ChEBI" id="CHEBI:58210"/>
    </ligand>
</feature>
<evidence type="ECO:0000313" key="8">
    <source>
        <dbReference type="Proteomes" id="UP000772812"/>
    </source>
</evidence>
<dbReference type="HAMAP" id="MF_01984">
    <property type="entry name" value="ubiX_pad"/>
    <property type="match status" value="1"/>
</dbReference>
<dbReference type="InterPro" id="IPR004507">
    <property type="entry name" value="UbiX-like"/>
</dbReference>
<evidence type="ECO:0000256" key="2">
    <source>
        <dbReference type="ARBA" id="ARBA00022630"/>
    </source>
</evidence>
<sequence length="192" mass="21136">MEKIILCITGASGTVYGIRLLNELVKTHHVYLVVSESAFTVMEKETGINREHFLKSLPENCTFYSQDEIDAPISSGTMLIKTKGVIVAPCSTGTLGAVASGISSNLIHRVCDVALKEGKKVFLLIREMPLSLIHIKNMEKVIQAGGTVAVASPGFYTNPETVDDMVDFVVGKVLDSLRIKHNLLKRWRDEDF</sequence>
<feature type="binding site" evidence="5">
    <location>
        <position position="156"/>
    </location>
    <ligand>
        <name>dimethylallyl phosphate</name>
        <dbReference type="ChEBI" id="CHEBI:88052"/>
    </ligand>
</feature>
<feature type="domain" description="Flavoprotein" evidence="6">
    <location>
        <begin position="3"/>
        <end position="177"/>
    </location>
</feature>
<dbReference type="EMBL" id="JAACYA010000001">
    <property type="protein sequence ID" value="MBK3331898.1"/>
    <property type="molecule type" value="Genomic_DNA"/>
</dbReference>
<comment type="caution">
    <text evidence="7">The sequence shown here is derived from an EMBL/GenBank/DDBJ whole genome shotgun (WGS) entry which is preliminary data.</text>
</comment>
<dbReference type="Pfam" id="PF02441">
    <property type="entry name" value="Flavoprotein"/>
    <property type="match status" value="1"/>
</dbReference>
<evidence type="ECO:0000256" key="3">
    <source>
        <dbReference type="ARBA" id="ARBA00022643"/>
    </source>
</evidence>
<evidence type="ECO:0000256" key="5">
    <source>
        <dbReference type="HAMAP-Rule" id="MF_01984"/>
    </source>
</evidence>
<evidence type="ECO:0000256" key="1">
    <source>
        <dbReference type="ARBA" id="ARBA00022602"/>
    </source>
</evidence>
<feature type="binding site" evidence="5">
    <location>
        <begin position="91"/>
        <end position="94"/>
    </location>
    <ligand>
        <name>FMN</name>
        <dbReference type="ChEBI" id="CHEBI:58210"/>
    </ligand>
</feature>
<feature type="binding site" evidence="5">
    <location>
        <position position="172"/>
    </location>
    <ligand>
        <name>dimethylallyl phosphate</name>
        <dbReference type="ChEBI" id="CHEBI:88052"/>
    </ligand>
</feature>
<keyword evidence="3 5" id="KW-0288">FMN</keyword>
<evidence type="ECO:0000256" key="4">
    <source>
        <dbReference type="ARBA" id="ARBA00022679"/>
    </source>
</evidence>
<comment type="catalytic activity">
    <reaction evidence="5">
        <text>dimethylallyl phosphate + FMNH2 = prenylated FMNH2 + phosphate</text>
        <dbReference type="Rhea" id="RHEA:37743"/>
        <dbReference type="ChEBI" id="CHEBI:43474"/>
        <dbReference type="ChEBI" id="CHEBI:57618"/>
        <dbReference type="ChEBI" id="CHEBI:87467"/>
        <dbReference type="ChEBI" id="CHEBI:88052"/>
        <dbReference type="EC" id="2.5.1.129"/>
    </reaction>
</comment>
<evidence type="ECO:0000259" key="6">
    <source>
        <dbReference type="Pfam" id="PF02441"/>
    </source>
</evidence>
<comment type="similarity">
    <text evidence="5">Belongs to the UbiX/PAD1 family.</text>
</comment>
<gene>
    <name evidence="5" type="primary">ubiX</name>
    <name evidence="7" type="ORF">GWK41_02300</name>
</gene>
<dbReference type="Gene3D" id="3.40.50.1950">
    <property type="entry name" value="Flavin prenyltransferase-like"/>
    <property type="match status" value="1"/>
</dbReference>
<dbReference type="InterPro" id="IPR003382">
    <property type="entry name" value="Flavoprotein"/>
</dbReference>
<protein>
    <recommendedName>
        <fullName evidence="5">Flavin prenyltransferase UbiX</fullName>
        <ecNumber evidence="5">2.5.1.129</ecNumber>
    </recommendedName>
</protein>
<dbReference type="EC" id="2.5.1.129" evidence="5"/>
<dbReference type="Proteomes" id="UP000772812">
    <property type="component" value="Unassembled WGS sequence"/>
</dbReference>
<comment type="caution">
    <text evidence="5">Lacks conserved residue(s) required for the propagation of feature annotation.</text>
</comment>
<keyword evidence="1 5" id="KW-0637">Prenyltransferase</keyword>
<name>A0ABS1GG55_9AQUI</name>
<dbReference type="RefSeq" id="WP_200673299.1">
    <property type="nucleotide sequence ID" value="NZ_JAACYA010000001.1"/>
</dbReference>
<dbReference type="NCBIfam" id="TIGR00421">
    <property type="entry name" value="ubiX_pad"/>
    <property type="match status" value="1"/>
</dbReference>
<reference evidence="7 8" key="1">
    <citation type="journal article" date="2021" name="Syst. Appl. Microbiol.">
        <title>Persephonella atlantica sp. nov.: How to adapt to physico-chemical gradients in high temperature hydrothermal habitats.</title>
        <authorList>
            <person name="Francois D.X."/>
            <person name="Godfroy A."/>
            <person name="Mathien C."/>
            <person name="Aube J."/>
            <person name="Cathalot C."/>
            <person name="Lesongeur F."/>
            <person name="L'Haridon S."/>
            <person name="Philippon X."/>
            <person name="Roussel E.G."/>
        </authorList>
    </citation>
    <scope>NUCLEOTIDE SEQUENCE [LARGE SCALE GENOMIC DNA]</scope>
    <source>
        <strain evidence="7 8">MO1340</strain>
    </source>
</reference>
<feature type="binding site" evidence="5">
    <location>
        <position position="35"/>
    </location>
    <ligand>
        <name>FMN</name>
        <dbReference type="ChEBI" id="CHEBI:58210"/>
    </ligand>
</feature>
<keyword evidence="4 5" id="KW-0808">Transferase</keyword>
<dbReference type="InterPro" id="IPR036551">
    <property type="entry name" value="Flavin_trans-like"/>
</dbReference>
<feature type="binding site" evidence="5">
    <location>
        <position position="126"/>
    </location>
    <ligand>
        <name>FMN</name>
        <dbReference type="ChEBI" id="CHEBI:58210"/>
    </ligand>
</feature>
<keyword evidence="8" id="KW-1185">Reference proteome</keyword>
<proteinExistence type="inferred from homology"/>
<keyword evidence="2 5" id="KW-0285">Flavoprotein</keyword>
<comment type="function">
    <text evidence="5">Flavin prenyltransferase that catalyzes the synthesis of the prenylated FMN cofactor (prenyl-FMN) for 4-hydroxy-3-polyprenylbenzoic acid decarboxylase UbiD. The prenyltransferase is metal-independent and links a dimethylallyl moiety from dimethylallyl monophosphate (DMAP) to the flavin N5 and C6 atoms of FMN.</text>
</comment>
<organism evidence="7 8">
    <name type="scientific">Persephonella atlantica</name>
    <dbReference type="NCBI Taxonomy" id="2699429"/>
    <lineage>
        <taxon>Bacteria</taxon>
        <taxon>Pseudomonadati</taxon>
        <taxon>Aquificota</taxon>
        <taxon>Aquificia</taxon>
        <taxon>Aquificales</taxon>
        <taxon>Hydrogenothermaceae</taxon>
        <taxon>Persephonella</taxon>
    </lineage>
</organism>
<dbReference type="SUPFAM" id="SSF52507">
    <property type="entry name" value="Homo-oligomeric flavin-containing Cys decarboxylases, HFCD"/>
    <property type="match status" value="1"/>
</dbReference>
<evidence type="ECO:0000313" key="7">
    <source>
        <dbReference type="EMBL" id="MBK3331898.1"/>
    </source>
</evidence>